<evidence type="ECO:0000313" key="1">
    <source>
        <dbReference type="EMBL" id="MEA3571615.1"/>
    </source>
</evidence>
<gene>
    <name evidence="1" type="ORF">U9M73_16820</name>
</gene>
<protein>
    <submittedName>
        <fullName evidence="1">Uncharacterized protein</fullName>
    </submittedName>
</protein>
<evidence type="ECO:0000313" key="2">
    <source>
        <dbReference type="Proteomes" id="UP001292216"/>
    </source>
</evidence>
<dbReference type="Proteomes" id="UP001292216">
    <property type="component" value="Unassembled WGS sequence"/>
</dbReference>
<comment type="caution">
    <text evidence="1">The sequence shown here is derived from an EMBL/GenBank/DDBJ whole genome shotgun (WGS) entry which is preliminary data.</text>
</comment>
<dbReference type="RefSeq" id="WP_323078156.1">
    <property type="nucleotide sequence ID" value="NZ_CBCSKM010000001.1"/>
</dbReference>
<sequence>MVHLEDKAGNEILTFAPTKNFQNVVISSPKLKKGSYNLYTGGTSTGSAKDGLYTDGKYSGGTVVVEK</sequence>
<dbReference type="EMBL" id="JAYERP010000001">
    <property type="protein sequence ID" value="MEA3571615.1"/>
    <property type="molecule type" value="Genomic_DNA"/>
</dbReference>
<accession>A0ABU5PNY0</accession>
<proteinExistence type="predicted"/>
<name>A0ABU5PNY0_9BACL</name>
<reference evidence="1 2" key="1">
    <citation type="submission" date="2023-12" db="EMBL/GenBank/DDBJ databases">
        <title>Whole genome sequencing of Paenibacillus phoenicis isolated from the Phoenix Mars Lander spacecraft assembly facility.</title>
        <authorList>
            <person name="Garcia A."/>
            <person name="Venkateswaran K."/>
        </authorList>
    </citation>
    <scope>NUCLEOTIDE SEQUENCE [LARGE SCALE GENOMIC DNA]</scope>
    <source>
        <strain evidence="1 2">3PO2SA</strain>
    </source>
</reference>
<organism evidence="1 2">
    <name type="scientific">Paenibacillus phoenicis</name>
    <dbReference type="NCBI Taxonomy" id="554117"/>
    <lineage>
        <taxon>Bacteria</taxon>
        <taxon>Bacillati</taxon>
        <taxon>Bacillota</taxon>
        <taxon>Bacilli</taxon>
        <taxon>Bacillales</taxon>
        <taxon>Paenibacillaceae</taxon>
        <taxon>Paenibacillus</taxon>
    </lineage>
</organism>
<keyword evidence="2" id="KW-1185">Reference proteome</keyword>